<sequence>MPLYLFGFILLFTVFKLSVITMYSKKVKIVFSKKIIIAIFMTLLVASCATDKYQARELPLLKHGYSKKKLTAYNTFGFRYDSTPSGIFNIIDKKPTEFLVNMYIGDNQGCKFIYTADTKGKQGEITKTGSFTAYLSGRNELLKLECQGKNSNIDYKVITYANAIEYDRVGNLSYLVESGGL</sequence>
<keyword evidence="1" id="KW-0472">Membrane</keyword>
<evidence type="ECO:0000313" key="2">
    <source>
        <dbReference type="EMBL" id="APD49882.1"/>
    </source>
</evidence>
<organism evidence="2 3">
    <name type="scientific">Francisella hispaniensis FSC454</name>
    <dbReference type="NCBI Taxonomy" id="1088883"/>
    <lineage>
        <taxon>Bacteria</taxon>
        <taxon>Pseudomonadati</taxon>
        <taxon>Pseudomonadota</taxon>
        <taxon>Gammaproteobacteria</taxon>
        <taxon>Thiotrichales</taxon>
        <taxon>Francisellaceae</taxon>
        <taxon>Francisella</taxon>
    </lineage>
</organism>
<gene>
    <name evidence="2" type="ORF">FSC454_01345</name>
</gene>
<dbReference type="AlphaFoldDB" id="A0AAC9J631"/>
<protein>
    <submittedName>
        <fullName evidence="2">Uncharacterized protein</fullName>
    </submittedName>
</protein>
<reference evidence="2 3" key="1">
    <citation type="submission" date="2016-11" db="EMBL/GenBank/DDBJ databases">
        <authorList>
            <person name="Hagglund E."/>
            <person name="Bystrom M."/>
            <person name="Naslund J."/>
            <person name="Stenberg P."/>
            <person name="Sjodin A."/>
        </authorList>
    </citation>
    <scope>NUCLEOTIDE SEQUENCE [LARGE SCALE GENOMIC DNA]</scope>
    <source>
        <strain evidence="2 3">CCUG 58020</strain>
    </source>
</reference>
<accession>A0AAC9J631</accession>
<proteinExistence type="predicted"/>
<dbReference type="EMBL" id="CP018093">
    <property type="protein sequence ID" value="APD49882.1"/>
    <property type="molecule type" value="Genomic_DNA"/>
</dbReference>
<dbReference type="RefSeq" id="WP_066045840.1">
    <property type="nucleotide sequence ID" value="NZ_CP018093.1"/>
</dbReference>
<keyword evidence="1" id="KW-0812">Transmembrane</keyword>
<dbReference type="Proteomes" id="UP000182459">
    <property type="component" value="Chromosome"/>
</dbReference>
<keyword evidence="1" id="KW-1133">Transmembrane helix</keyword>
<feature type="transmembrane region" description="Helical" evidence="1">
    <location>
        <begin position="6"/>
        <end position="23"/>
    </location>
</feature>
<evidence type="ECO:0000313" key="3">
    <source>
        <dbReference type="Proteomes" id="UP000182459"/>
    </source>
</evidence>
<feature type="transmembrane region" description="Helical" evidence="1">
    <location>
        <begin position="35"/>
        <end position="53"/>
    </location>
</feature>
<evidence type="ECO:0000256" key="1">
    <source>
        <dbReference type="SAM" id="Phobius"/>
    </source>
</evidence>
<dbReference type="KEGG" id="fhi:FSC454_01345"/>
<keyword evidence="3" id="KW-1185">Reference proteome</keyword>
<name>A0AAC9J631_9GAMM</name>